<keyword evidence="1" id="KW-1133">Transmembrane helix</keyword>
<evidence type="ECO:0000256" key="1">
    <source>
        <dbReference type="SAM" id="Phobius"/>
    </source>
</evidence>
<proteinExistence type="predicted"/>
<reference evidence="2 3" key="1">
    <citation type="submission" date="2019-06" db="EMBL/GenBank/DDBJ databases">
        <title>The draft genome of Rhizobium smilacinae PTYR-5.</title>
        <authorList>
            <person name="Liu L."/>
            <person name="Li L."/>
            <person name="Zhang X."/>
        </authorList>
    </citation>
    <scope>NUCLEOTIDE SEQUENCE [LARGE SCALE GENOMIC DNA]</scope>
    <source>
        <strain evidence="2 3">PTYR-5</strain>
    </source>
</reference>
<sequence length="152" mass="15846">MFTALGPLIASFVAMDVAALKRKIRRNAILYGIAAAFLWTAYGLLVAALAVHLGERWGLPIAMLVIAGGMIVMALFIIACVMILNAAEERRKKRVAVANSQRALAMTAAVSALPLLMKSKPLLLLAAVGGLGFLVTKGGSGLGPRQGPPPAE</sequence>
<dbReference type="Proteomes" id="UP000311605">
    <property type="component" value="Unassembled WGS sequence"/>
</dbReference>
<dbReference type="AlphaFoldDB" id="A0A5C4XDL0"/>
<gene>
    <name evidence="2" type="ORF">FHP24_23165</name>
</gene>
<feature type="transmembrane region" description="Helical" evidence="1">
    <location>
        <begin position="28"/>
        <end position="51"/>
    </location>
</feature>
<keyword evidence="1" id="KW-0472">Membrane</keyword>
<protein>
    <submittedName>
        <fullName evidence="2">Uncharacterized protein</fullName>
    </submittedName>
</protein>
<comment type="caution">
    <text evidence="2">The sequence shown here is derived from an EMBL/GenBank/DDBJ whole genome shotgun (WGS) entry which is preliminary data.</text>
</comment>
<keyword evidence="1" id="KW-0812">Transmembrane</keyword>
<name>A0A5C4XDL0_9HYPH</name>
<dbReference type="RefSeq" id="WP_139678588.1">
    <property type="nucleotide sequence ID" value="NZ_VDMN01000006.1"/>
</dbReference>
<accession>A0A5C4XDL0</accession>
<dbReference type="EMBL" id="VDMN01000006">
    <property type="protein sequence ID" value="TNM61422.1"/>
    <property type="molecule type" value="Genomic_DNA"/>
</dbReference>
<organism evidence="2 3">
    <name type="scientific">Aliirhizobium smilacinae</name>
    <dbReference type="NCBI Taxonomy" id="1395944"/>
    <lineage>
        <taxon>Bacteria</taxon>
        <taxon>Pseudomonadati</taxon>
        <taxon>Pseudomonadota</taxon>
        <taxon>Alphaproteobacteria</taxon>
        <taxon>Hyphomicrobiales</taxon>
        <taxon>Rhizobiaceae</taxon>
        <taxon>Aliirhizobium</taxon>
    </lineage>
</organism>
<dbReference type="OrthoDB" id="8403462at2"/>
<keyword evidence="3" id="KW-1185">Reference proteome</keyword>
<feature type="transmembrane region" description="Helical" evidence="1">
    <location>
        <begin position="57"/>
        <end position="84"/>
    </location>
</feature>
<evidence type="ECO:0000313" key="2">
    <source>
        <dbReference type="EMBL" id="TNM61422.1"/>
    </source>
</evidence>
<evidence type="ECO:0000313" key="3">
    <source>
        <dbReference type="Proteomes" id="UP000311605"/>
    </source>
</evidence>